<protein>
    <submittedName>
        <fullName evidence="3">AhpD family alkylhydroperoxidase</fullName>
    </submittedName>
</protein>
<comment type="caution">
    <text evidence="3">The sequence shown here is derived from an EMBL/GenBank/DDBJ whole genome shotgun (WGS) entry which is preliminary data.</text>
</comment>
<dbReference type="Gene3D" id="1.20.1290.10">
    <property type="entry name" value="AhpD-like"/>
    <property type="match status" value="1"/>
</dbReference>
<dbReference type="SUPFAM" id="SSF69118">
    <property type="entry name" value="AhpD-like"/>
    <property type="match status" value="1"/>
</dbReference>
<accession>A0A543APV4</accession>
<feature type="region of interest" description="Disordered" evidence="1">
    <location>
        <begin position="184"/>
        <end position="203"/>
    </location>
</feature>
<dbReference type="Proteomes" id="UP000317043">
    <property type="component" value="Unassembled WGS sequence"/>
</dbReference>
<dbReference type="InterPro" id="IPR003779">
    <property type="entry name" value="CMD-like"/>
</dbReference>
<organism evidence="3 4">
    <name type="scientific">Stackebrandtia endophytica</name>
    <dbReference type="NCBI Taxonomy" id="1496996"/>
    <lineage>
        <taxon>Bacteria</taxon>
        <taxon>Bacillati</taxon>
        <taxon>Actinomycetota</taxon>
        <taxon>Actinomycetes</taxon>
        <taxon>Glycomycetales</taxon>
        <taxon>Glycomycetaceae</taxon>
        <taxon>Stackebrandtia</taxon>
    </lineage>
</organism>
<evidence type="ECO:0000259" key="2">
    <source>
        <dbReference type="Pfam" id="PF02627"/>
    </source>
</evidence>
<evidence type="ECO:0000313" key="4">
    <source>
        <dbReference type="Proteomes" id="UP000317043"/>
    </source>
</evidence>
<keyword evidence="3" id="KW-0560">Oxidoreductase</keyword>
<dbReference type="AlphaFoldDB" id="A0A543APV4"/>
<dbReference type="OrthoDB" id="3342615at2"/>
<dbReference type="InterPro" id="IPR029032">
    <property type="entry name" value="AhpD-like"/>
</dbReference>
<dbReference type="InParanoid" id="A0A543APV4"/>
<reference evidence="3 4" key="1">
    <citation type="submission" date="2019-06" db="EMBL/GenBank/DDBJ databases">
        <title>Sequencing the genomes of 1000 actinobacteria strains.</title>
        <authorList>
            <person name="Klenk H.-P."/>
        </authorList>
    </citation>
    <scope>NUCLEOTIDE SEQUENCE [LARGE SCALE GENOMIC DNA]</scope>
    <source>
        <strain evidence="3 4">DSM 45928</strain>
    </source>
</reference>
<sequence length="327" mass="35432">MDTMKERFTTPLSRRAMSPRLHAIRDHMRHDIGLALFPALAHHLDIYAAIWALLRESMIAGPGTRVDKEIVAAAVSMANRCSYCIAAHTTFLHAVSRHDVADAIWNDEPPRDRHHADLIRWAKDSARHATPPPFTLDDAPGIIGTAVTFHFVNRMVSSLMDENLLPGGLQRSRTVRRVAGGALGSTAKRHHQPGTAISHLGPARSPLAPAWSGTGPISEAYRALSAATRADDLLSPQAHQLIRGTVADLAGTRPSQGDWAEPILADLAPQERTAARIALLTATTGHHLTDDHIRQWRNGHTDADLVRLAATGAMVTVEPIAAALSTR</sequence>
<keyword evidence="3" id="KW-0575">Peroxidase</keyword>
<dbReference type="GO" id="GO:0051920">
    <property type="term" value="F:peroxiredoxin activity"/>
    <property type="evidence" value="ECO:0007669"/>
    <property type="project" value="InterPro"/>
</dbReference>
<proteinExistence type="predicted"/>
<dbReference type="NCBIfam" id="TIGR00778">
    <property type="entry name" value="ahpD_dom"/>
    <property type="match status" value="1"/>
</dbReference>
<keyword evidence="4" id="KW-1185">Reference proteome</keyword>
<dbReference type="EMBL" id="VFOW01000001">
    <property type="protein sequence ID" value="TQL74631.1"/>
    <property type="molecule type" value="Genomic_DNA"/>
</dbReference>
<dbReference type="InterPro" id="IPR004675">
    <property type="entry name" value="AhpD_core"/>
</dbReference>
<name>A0A543APV4_9ACTN</name>
<gene>
    <name evidence="3" type="ORF">FB566_0117</name>
</gene>
<feature type="domain" description="Carboxymuconolactone decarboxylase-like" evidence="2">
    <location>
        <begin position="48"/>
        <end position="109"/>
    </location>
</feature>
<evidence type="ECO:0000256" key="1">
    <source>
        <dbReference type="SAM" id="MobiDB-lite"/>
    </source>
</evidence>
<dbReference type="Pfam" id="PF02627">
    <property type="entry name" value="CMD"/>
    <property type="match status" value="1"/>
</dbReference>
<evidence type="ECO:0000313" key="3">
    <source>
        <dbReference type="EMBL" id="TQL74631.1"/>
    </source>
</evidence>